<feature type="transmembrane region" description="Helical" evidence="1">
    <location>
        <begin position="161"/>
        <end position="182"/>
    </location>
</feature>
<dbReference type="EMBL" id="JAPQER010000007">
    <property type="protein sequence ID" value="MCY6485530.1"/>
    <property type="molecule type" value="Genomic_DNA"/>
</dbReference>
<evidence type="ECO:0000313" key="2">
    <source>
        <dbReference type="EMBL" id="MCY6485530.1"/>
    </source>
</evidence>
<keyword evidence="1" id="KW-1133">Transmembrane helix</keyword>
<proteinExistence type="predicted"/>
<comment type="caution">
    <text evidence="2">The sequence shown here is derived from an EMBL/GenBank/DDBJ whole genome shotgun (WGS) entry which is preliminary data.</text>
</comment>
<feature type="transmembrane region" description="Helical" evidence="1">
    <location>
        <begin position="29"/>
        <end position="50"/>
    </location>
</feature>
<name>A0ABT4D5S4_9CLOT</name>
<feature type="transmembrane region" description="Helical" evidence="1">
    <location>
        <begin position="62"/>
        <end position="82"/>
    </location>
</feature>
<dbReference type="RefSeq" id="WP_268041928.1">
    <property type="nucleotide sequence ID" value="NZ_JAPQER010000007.1"/>
</dbReference>
<reference evidence="2" key="1">
    <citation type="submission" date="2022-12" db="EMBL/GenBank/DDBJ databases">
        <authorList>
            <person name="Wang J."/>
        </authorList>
    </citation>
    <scope>NUCLEOTIDE SEQUENCE</scope>
    <source>
        <strain evidence="2">HY-45-18</strain>
    </source>
</reference>
<keyword evidence="1" id="KW-0472">Membrane</keyword>
<accession>A0ABT4D5S4</accession>
<feature type="transmembrane region" description="Helical" evidence="1">
    <location>
        <begin position="94"/>
        <end position="115"/>
    </location>
</feature>
<evidence type="ECO:0008006" key="4">
    <source>
        <dbReference type="Google" id="ProtNLM"/>
    </source>
</evidence>
<gene>
    <name evidence="2" type="ORF">OW763_14440</name>
</gene>
<feature type="transmembrane region" description="Helical" evidence="1">
    <location>
        <begin position="136"/>
        <end position="155"/>
    </location>
</feature>
<keyword evidence="1" id="KW-0812">Transmembrane</keyword>
<dbReference type="Proteomes" id="UP001078443">
    <property type="component" value="Unassembled WGS sequence"/>
</dbReference>
<protein>
    <recommendedName>
        <fullName evidence="4">DUF1211 domain-containing protein</fullName>
    </recommendedName>
</protein>
<evidence type="ECO:0000256" key="1">
    <source>
        <dbReference type="SAM" id="Phobius"/>
    </source>
</evidence>
<keyword evidence="3" id="KW-1185">Reference proteome</keyword>
<evidence type="ECO:0000313" key="3">
    <source>
        <dbReference type="Proteomes" id="UP001078443"/>
    </source>
</evidence>
<organism evidence="2 3">
    <name type="scientific">Clostridium aestuarii</name>
    <dbReference type="NCBI Taxonomy" id="338193"/>
    <lineage>
        <taxon>Bacteria</taxon>
        <taxon>Bacillati</taxon>
        <taxon>Bacillota</taxon>
        <taxon>Clostridia</taxon>
        <taxon>Eubacteriales</taxon>
        <taxon>Clostridiaceae</taxon>
        <taxon>Clostridium</taxon>
    </lineage>
</organism>
<feature type="transmembrane region" description="Helical" evidence="1">
    <location>
        <begin position="5"/>
        <end position="23"/>
    </location>
</feature>
<sequence length="194" mass="22431">MYEKAFKLLIAGTIISTISYPVAKYVTKYDFKILCSFFFLGYILFFIAFAKLKKENLHFKKSMYFTLCIIPIALFNFFHKSIVFHMGLDVPKVLTLTLDAVLAILDLMMIFDMFMGTVEIAETKGEFDIKDKSKKLWQMNITLVVLLSLAGIFILLPPLSIILLLGLFIYTIYVQVKTILLFNECAKRFKIENK</sequence>